<reference evidence="1 2" key="1">
    <citation type="submission" date="2019-07" db="EMBL/GenBank/DDBJ databases">
        <title>Whole genome shotgun sequence of Lactobacillus rapi NBRC 109618.</title>
        <authorList>
            <person name="Hosoyama A."/>
            <person name="Uohara A."/>
            <person name="Ohji S."/>
            <person name="Ichikawa N."/>
        </authorList>
    </citation>
    <scope>NUCLEOTIDE SEQUENCE [LARGE SCALE GENOMIC DNA]</scope>
    <source>
        <strain evidence="1 2">NBRC 109618</strain>
    </source>
</reference>
<sequence length="163" mass="18226">MTSFEKFHPVLTAYYTLDWLTQTPVKQVDALFNQPVISTTKADHLPTQILDTVKSINRVMQKVMNGAELTWGITNSDSQQFIGIITISGFETTDQVGNIDFIIDQSAINSSKEVIERTVKFASDHFNFSSLQIELAQKDDQMIQILAGLGFSRASSLTFTTQL</sequence>
<accession>A0A512PN68</accession>
<dbReference type="Gene3D" id="3.40.630.30">
    <property type="match status" value="1"/>
</dbReference>
<organism evidence="1 2">
    <name type="scientific">Lentilactobacillus rapi</name>
    <dbReference type="NCBI Taxonomy" id="481723"/>
    <lineage>
        <taxon>Bacteria</taxon>
        <taxon>Bacillati</taxon>
        <taxon>Bacillota</taxon>
        <taxon>Bacilli</taxon>
        <taxon>Lactobacillales</taxon>
        <taxon>Lactobacillaceae</taxon>
        <taxon>Lentilactobacillus</taxon>
    </lineage>
</organism>
<keyword evidence="1" id="KW-0808">Transferase</keyword>
<evidence type="ECO:0000313" key="2">
    <source>
        <dbReference type="Proteomes" id="UP000321569"/>
    </source>
</evidence>
<comment type="caution">
    <text evidence="1">The sequence shown here is derived from an EMBL/GenBank/DDBJ whole genome shotgun (WGS) entry which is preliminary data.</text>
</comment>
<dbReference type="GO" id="GO:0016740">
    <property type="term" value="F:transferase activity"/>
    <property type="evidence" value="ECO:0007669"/>
    <property type="project" value="UniProtKB-KW"/>
</dbReference>
<dbReference type="STRING" id="1423795.FD12_GL001097"/>
<dbReference type="AlphaFoldDB" id="A0A512PN68"/>
<dbReference type="OrthoDB" id="2249426at2"/>
<proteinExistence type="predicted"/>
<evidence type="ECO:0000313" key="1">
    <source>
        <dbReference type="EMBL" id="GEP72647.1"/>
    </source>
</evidence>
<dbReference type="Proteomes" id="UP000321569">
    <property type="component" value="Unassembled WGS sequence"/>
</dbReference>
<dbReference type="InterPro" id="IPR016181">
    <property type="entry name" value="Acyl_CoA_acyltransferase"/>
</dbReference>
<name>A0A512PN68_9LACO</name>
<gene>
    <name evidence="1" type="ORF">LRA02_15150</name>
</gene>
<dbReference type="EMBL" id="BKAM01000026">
    <property type="protein sequence ID" value="GEP72647.1"/>
    <property type="molecule type" value="Genomic_DNA"/>
</dbReference>
<dbReference type="SUPFAM" id="SSF55729">
    <property type="entry name" value="Acyl-CoA N-acyltransferases (Nat)"/>
    <property type="match status" value="1"/>
</dbReference>
<protein>
    <submittedName>
        <fullName evidence="1">GNAT family acetyltransferase</fullName>
    </submittedName>
</protein>
<dbReference type="RefSeq" id="WP_056981448.1">
    <property type="nucleotide sequence ID" value="NZ_BKAM01000026.1"/>
</dbReference>